<dbReference type="GO" id="GO:0140664">
    <property type="term" value="F:ATP-dependent DNA damage sensor activity"/>
    <property type="evidence" value="ECO:0007669"/>
    <property type="project" value="InterPro"/>
</dbReference>
<proteinExistence type="inferred from homology"/>
<dbReference type="Gene3D" id="3.40.50.300">
    <property type="entry name" value="P-loop containing nucleotide triphosphate hydrolases"/>
    <property type="match status" value="1"/>
</dbReference>
<dbReference type="InterPro" id="IPR007696">
    <property type="entry name" value="DNA_mismatch_repair_MutS_core"/>
</dbReference>
<dbReference type="SUPFAM" id="SSF52540">
    <property type="entry name" value="P-loop containing nucleoside triphosphate hydrolases"/>
    <property type="match status" value="1"/>
</dbReference>
<keyword evidence="4" id="KW-0238">DNA-binding</keyword>
<dbReference type="PANTHER" id="PTHR11361">
    <property type="entry name" value="DNA MISMATCH REPAIR PROTEIN MUTS FAMILY MEMBER"/>
    <property type="match status" value="1"/>
</dbReference>
<dbReference type="Pfam" id="PF00488">
    <property type="entry name" value="MutS_V"/>
    <property type="match status" value="1"/>
</dbReference>
<gene>
    <name evidence="7" type="ORF">NIOZUU159_00361</name>
</gene>
<evidence type="ECO:0000259" key="5">
    <source>
        <dbReference type="SMART" id="SM00533"/>
    </source>
</evidence>
<reference evidence="7" key="1">
    <citation type="submission" date="2020-08" db="EMBL/GenBank/DDBJ databases">
        <title>Bridging the membrane lipid divide: bacteria of the FCB group superphylum have the potential to synthesize archaeal ether lipids.</title>
        <authorList>
            <person name="Villanueva L."/>
            <person name="von Meijenfeldt F.A.B."/>
            <person name="Westbye A.B."/>
            <person name="Yadav S."/>
            <person name="Hopmans E.C."/>
            <person name="Dutilh B.E."/>
            <person name="Sinninghe Damste J.S."/>
        </authorList>
    </citation>
    <scope>NUCLEOTIDE SEQUENCE</scope>
    <source>
        <strain evidence="7">NIOZ-UU159</strain>
    </source>
</reference>
<protein>
    <submittedName>
        <fullName evidence="7">DNA mismatch repair protein</fullName>
    </submittedName>
</protein>
<dbReference type="InterPro" id="IPR036187">
    <property type="entry name" value="DNA_mismatch_repair_MutS_sf"/>
</dbReference>
<dbReference type="InterPro" id="IPR011184">
    <property type="entry name" value="DNA_mismatch_repair_Msh2"/>
</dbReference>
<dbReference type="Gene3D" id="1.10.1420.10">
    <property type="match status" value="2"/>
</dbReference>
<evidence type="ECO:0000256" key="1">
    <source>
        <dbReference type="ARBA" id="ARBA00006271"/>
    </source>
</evidence>
<dbReference type="GO" id="GO:0005524">
    <property type="term" value="F:ATP binding"/>
    <property type="evidence" value="ECO:0007669"/>
    <property type="project" value="UniProtKB-KW"/>
</dbReference>
<organism evidence="7">
    <name type="scientific">Virus NIOZ-UU159</name>
    <dbReference type="NCBI Taxonomy" id="2763270"/>
    <lineage>
        <taxon>Viruses</taxon>
    </lineage>
</organism>
<dbReference type="EMBL" id="MW030610">
    <property type="protein sequence ID" value="QPI16864.1"/>
    <property type="molecule type" value="Genomic_DNA"/>
</dbReference>
<comment type="similarity">
    <text evidence="1">Belongs to the DNA mismatch repair MutS family.</text>
</comment>
<dbReference type="SUPFAM" id="SSF48334">
    <property type="entry name" value="DNA repair protein MutS, domain III"/>
    <property type="match status" value="1"/>
</dbReference>
<dbReference type="InterPro" id="IPR045076">
    <property type="entry name" value="MutS"/>
</dbReference>
<dbReference type="InterPro" id="IPR000432">
    <property type="entry name" value="DNA_mismatch_repair_MutS_C"/>
</dbReference>
<feature type="domain" description="DNA mismatch repair protein MutS core" evidence="5">
    <location>
        <begin position="101"/>
        <end position="425"/>
    </location>
</feature>
<dbReference type="PANTHER" id="PTHR11361:SF146">
    <property type="entry name" value="DNA MISMATCH REPAIR PROTEINS MUTS FAMILY DOMAIN-CONTAINING PROTEIN"/>
    <property type="match status" value="1"/>
</dbReference>
<evidence type="ECO:0000256" key="2">
    <source>
        <dbReference type="ARBA" id="ARBA00022741"/>
    </source>
</evidence>
<accession>A0A7S9SUQ0</accession>
<sequence>MVHYKWDNCEYINFFNSIINQKEILDKAFFVKKGLISIIELLNLERFTIARVAFCCLLQFAYEHNSDIIKELQEPEIFENSKNMTIEYNSAVQLNILRLYQNDKPLIDILNKCITAFGARAFKDKLLLPMTNIENIKKSYDDIDILLKNKIFQNIRKYLSNIIDLERMKRKMVLNKMPPLEWVVFNESLDSAIKIYNELNINDANINLKDITDIISYFNNIIDLDKASKYNLSDKSNLGNFFKQGINPEIDELVTKSEECYKNIENYVNNINKLGANDSTFCKIDNNDREGYYIIITKKRYETACKKNNKLMSGFNTKSMAASQNYKITNNEITKASNNIISYNDKISQLVLTSYTKFINDFIADNNERLDYIIKYLTRVDIASCCAKNAFEYCYVRPNIDMEKTQRKSSFISMKNMRHPIIERIQDDIEYVGNDLELDQDGILLYGINASGKSSFMKAIGLNIIMAQAGMYVAAESMSYYPYNSIFTRISGMDNIYKGMSSFTVEMTELRNILQRCDKYSLVIGDEICCGTESISGISIVASGIDTLIKKRSCFIFASHLHELTKITCISKHIKDKTLSVKHIRITIDDKNRIIYDRKLQDGQGSKIYGIEVCKSLDMPLDFMKNAEKIRKEVEGINNDIVKNRKSRYNSNVIVDKCKICDNTAEETHHIVYQEKANDEGYLSSYHKNSKHNLVALCKECHKKEHLGELKIKKYITTSDGVVLDYNFK</sequence>
<dbReference type="InterPro" id="IPR027417">
    <property type="entry name" value="P-loop_NTPase"/>
</dbReference>
<dbReference type="GO" id="GO:0030983">
    <property type="term" value="F:mismatched DNA binding"/>
    <property type="evidence" value="ECO:0007669"/>
    <property type="project" value="InterPro"/>
</dbReference>
<dbReference type="Pfam" id="PF05192">
    <property type="entry name" value="MutS_III"/>
    <property type="match status" value="1"/>
</dbReference>
<dbReference type="InterPro" id="IPR003615">
    <property type="entry name" value="HNH_nuc"/>
</dbReference>
<evidence type="ECO:0000256" key="3">
    <source>
        <dbReference type="ARBA" id="ARBA00022840"/>
    </source>
</evidence>
<dbReference type="GO" id="GO:0006298">
    <property type="term" value="P:mismatch repair"/>
    <property type="evidence" value="ECO:0007669"/>
    <property type="project" value="InterPro"/>
</dbReference>
<feature type="domain" description="DNA mismatch repair proteins mutS family" evidence="6">
    <location>
        <begin position="440"/>
        <end position="632"/>
    </location>
</feature>
<keyword evidence="3" id="KW-0067">ATP-binding</keyword>
<dbReference type="CDD" id="cd00085">
    <property type="entry name" value="HNHc"/>
    <property type="match status" value="1"/>
</dbReference>
<evidence type="ECO:0000259" key="6">
    <source>
        <dbReference type="SMART" id="SM00534"/>
    </source>
</evidence>
<dbReference type="SMART" id="SM00534">
    <property type="entry name" value="MUTSac"/>
    <property type="match status" value="1"/>
</dbReference>
<evidence type="ECO:0000313" key="7">
    <source>
        <dbReference type="EMBL" id="QPI16864.1"/>
    </source>
</evidence>
<dbReference type="SMART" id="SM00533">
    <property type="entry name" value="MUTSd"/>
    <property type="match status" value="1"/>
</dbReference>
<name>A0A7S9SUQ0_9VIRU</name>
<dbReference type="PIRSF" id="PIRSF005813">
    <property type="entry name" value="MSH2"/>
    <property type="match status" value="1"/>
</dbReference>
<evidence type="ECO:0000256" key="4">
    <source>
        <dbReference type="ARBA" id="ARBA00023125"/>
    </source>
</evidence>
<keyword evidence="2" id="KW-0547">Nucleotide-binding</keyword>